<reference evidence="12" key="1">
    <citation type="submission" date="2022-12" db="EMBL/GenBank/DDBJ databases">
        <title>Reclassification of two methanogenic archaea species isolated from the Kolyma lowland permafrost.</title>
        <authorList>
            <person name="Trubitsyn V.E."/>
            <person name="Rivkina E.M."/>
            <person name="Shcherbakova V.A."/>
        </authorList>
    </citation>
    <scope>NUCLEOTIDE SEQUENCE</scope>
    <source>
        <strain evidence="11">M2</strain>
        <strain evidence="12">MK4</strain>
    </source>
</reference>
<comment type="catalytic activity">
    <reaction evidence="8 10">
        <text>dCMP + ATP = dCDP + ADP</text>
        <dbReference type="Rhea" id="RHEA:25094"/>
        <dbReference type="ChEBI" id="CHEBI:30616"/>
        <dbReference type="ChEBI" id="CHEBI:57566"/>
        <dbReference type="ChEBI" id="CHEBI:58593"/>
        <dbReference type="ChEBI" id="CHEBI:456216"/>
        <dbReference type="EC" id="2.7.4.25"/>
    </reaction>
</comment>
<dbReference type="InterPro" id="IPR011994">
    <property type="entry name" value="Cytidylate_kinase_dom"/>
</dbReference>
<comment type="similarity">
    <text evidence="2 10">Belongs to the cytidylate kinase family. Type 2 subfamily.</text>
</comment>
<feature type="binding site" evidence="10">
    <location>
        <begin position="7"/>
        <end position="15"/>
    </location>
    <ligand>
        <name>ATP</name>
        <dbReference type="ChEBI" id="CHEBI:30616"/>
    </ligand>
</feature>
<evidence type="ECO:0000256" key="6">
    <source>
        <dbReference type="ARBA" id="ARBA00022777"/>
    </source>
</evidence>
<comment type="catalytic activity">
    <reaction evidence="9 10">
        <text>CMP + ATP = CDP + ADP</text>
        <dbReference type="Rhea" id="RHEA:11600"/>
        <dbReference type="ChEBI" id="CHEBI:30616"/>
        <dbReference type="ChEBI" id="CHEBI:58069"/>
        <dbReference type="ChEBI" id="CHEBI:60377"/>
        <dbReference type="ChEBI" id="CHEBI:456216"/>
        <dbReference type="EC" id="2.7.4.25"/>
    </reaction>
</comment>
<sequence length="176" mass="19694">MIITISGLAGSGTTTASKILSKKLDIPYVSAGDIFRQMAAEKNMDLLEFGKFAEENDDIDILIDKRQAEMANKSKNLIVEGRLSAHFVDADLKVGFIAPIDVRTKRICERENKSYEVVKEEIISRSNSEAKRYHEIHGIDINNMEIYDLIINTGSFNAQSIADIILKVIEVISCQQ</sequence>
<proteinExistence type="inferred from homology"/>
<dbReference type="Gene3D" id="3.40.50.300">
    <property type="entry name" value="P-loop containing nucleotide triphosphate hydrolases"/>
    <property type="match status" value="1"/>
</dbReference>
<dbReference type="NCBIfam" id="TIGR02173">
    <property type="entry name" value="cyt_kin_arch"/>
    <property type="match status" value="1"/>
</dbReference>
<dbReference type="GO" id="GO:0006220">
    <property type="term" value="P:pyrimidine nucleotide metabolic process"/>
    <property type="evidence" value="ECO:0007669"/>
    <property type="project" value="UniProtKB-UniRule"/>
</dbReference>
<dbReference type="AlphaFoldDB" id="A0A9E5A0L7"/>
<protein>
    <recommendedName>
        <fullName evidence="10">Cytidylate kinase</fullName>
        <shortName evidence="10">CK</shortName>
        <ecNumber evidence="10">2.7.4.25</ecNumber>
    </recommendedName>
    <alternativeName>
        <fullName evidence="10">Cytidine monophosphate kinase</fullName>
        <shortName evidence="10">CMP kinase</shortName>
    </alternativeName>
</protein>
<dbReference type="GO" id="GO:0005524">
    <property type="term" value="F:ATP binding"/>
    <property type="evidence" value="ECO:0007669"/>
    <property type="project" value="UniProtKB-UniRule"/>
</dbReference>
<dbReference type="SUPFAM" id="SSF52540">
    <property type="entry name" value="P-loop containing nucleoside triphosphate hydrolases"/>
    <property type="match status" value="1"/>
</dbReference>
<evidence type="ECO:0000256" key="9">
    <source>
        <dbReference type="ARBA" id="ARBA00048478"/>
    </source>
</evidence>
<dbReference type="InterPro" id="IPR027417">
    <property type="entry name" value="P-loop_NTPase"/>
</dbReference>
<gene>
    <name evidence="10" type="primary">cmk</name>
    <name evidence="12" type="ORF">O3H35_07115</name>
    <name evidence="11" type="ORF">O3H54_02000</name>
</gene>
<keyword evidence="7 10" id="KW-0067">ATP-binding</keyword>
<evidence type="ECO:0000256" key="10">
    <source>
        <dbReference type="HAMAP-Rule" id="MF_00239"/>
    </source>
</evidence>
<dbReference type="CDD" id="cd02020">
    <property type="entry name" value="CMPK"/>
    <property type="match status" value="1"/>
</dbReference>
<evidence type="ECO:0000313" key="13">
    <source>
        <dbReference type="Proteomes" id="UP001068021"/>
    </source>
</evidence>
<keyword evidence="4 10" id="KW-0808">Transferase</keyword>
<evidence type="ECO:0000256" key="2">
    <source>
        <dbReference type="ARBA" id="ARBA00011005"/>
    </source>
</evidence>
<keyword evidence="3 10" id="KW-0963">Cytoplasm</keyword>
<comment type="caution">
    <text evidence="12">The sequence shown here is derived from an EMBL/GenBank/DDBJ whole genome shotgun (WGS) entry which is preliminary data.</text>
</comment>
<evidence type="ECO:0000313" key="11">
    <source>
        <dbReference type="EMBL" id="MCZ3364643.1"/>
    </source>
</evidence>
<keyword evidence="5 10" id="KW-0547">Nucleotide-binding</keyword>
<evidence type="ECO:0000313" key="12">
    <source>
        <dbReference type="EMBL" id="MCZ3372397.1"/>
    </source>
</evidence>
<comment type="subcellular location">
    <subcellularLocation>
        <location evidence="1 10">Cytoplasm</location>
    </subcellularLocation>
</comment>
<dbReference type="InterPro" id="IPR011892">
    <property type="entry name" value="Cyt_kin_arch"/>
</dbReference>
<dbReference type="EC" id="2.7.4.25" evidence="10"/>
<dbReference type="HAMAP" id="MF_00239">
    <property type="entry name" value="Cytidyl_kinase_type2"/>
    <property type="match status" value="1"/>
</dbReference>
<evidence type="ECO:0000256" key="4">
    <source>
        <dbReference type="ARBA" id="ARBA00022679"/>
    </source>
</evidence>
<evidence type="ECO:0000256" key="8">
    <source>
        <dbReference type="ARBA" id="ARBA00047615"/>
    </source>
</evidence>
<dbReference type="Pfam" id="PF13189">
    <property type="entry name" value="Cytidylate_kin2"/>
    <property type="match status" value="1"/>
</dbReference>
<keyword evidence="6 10" id="KW-0418">Kinase</keyword>
<dbReference type="Proteomes" id="UP001068021">
    <property type="component" value="Unassembled WGS sequence"/>
</dbReference>
<evidence type="ECO:0000256" key="5">
    <source>
        <dbReference type="ARBA" id="ARBA00022741"/>
    </source>
</evidence>
<evidence type="ECO:0000256" key="3">
    <source>
        <dbReference type="ARBA" id="ARBA00022490"/>
    </source>
</evidence>
<evidence type="ECO:0000256" key="1">
    <source>
        <dbReference type="ARBA" id="ARBA00004496"/>
    </source>
</evidence>
<dbReference type="GO" id="GO:0036431">
    <property type="term" value="F:dCMP kinase activity"/>
    <property type="evidence" value="ECO:0007669"/>
    <property type="project" value="InterPro"/>
</dbReference>
<dbReference type="GO" id="GO:0005737">
    <property type="term" value="C:cytoplasm"/>
    <property type="evidence" value="ECO:0007669"/>
    <property type="project" value="UniProtKB-SubCell"/>
</dbReference>
<dbReference type="EMBL" id="JAPVES010000030">
    <property type="protein sequence ID" value="MCZ3372397.1"/>
    <property type="molecule type" value="Genomic_DNA"/>
</dbReference>
<evidence type="ECO:0000256" key="7">
    <source>
        <dbReference type="ARBA" id="ARBA00022840"/>
    </source>
</evidence>
<keyword evidence="13" id="KW-1185">Reference proteome</keyword>
<dbReference type="RefSeq" id="WP_048079988.1">
    <property type="nucleotide sequence ID" value="NZ_JAPVER010000018.1"/>
</dbReference>
<accession>A0A9E5A0L7</accession>
<dbReference type="EMBL" id="JAPVER010000018">
    <property type="protein sequence ID" value="MCZ3364643.1"/>
    <property type="molecule type" value="Genomic_DNA"/>
</dbReference>
<organism evidence="12">
    <name type="scientific">Methanobacterium veterum</name>
    <dbReference type="NCBI Taxonomy" id="408577"/>
    <lineage>
        <taxon>Archaea</taxon>
        <taxon>Methanobacteriati</taxon>
        <taxon>Methanobacteriota</taxon>
        <taxon>Methanomada group</taxon>
        <taxon>Methanobacteria</taxon>
        <taxon>Methanobacteriales</taxon>
        <taxon>Methanobacteriaceae</taxon>
        <taxon>Methanobacterium</taxon>
    </lineage>
</organism>
<dbReference type="Proteomes" id="UP001074446">
    <property type="component" value="Unassembled WGS sequence"/>
</dbReference>
<name>A0A9E5A0L7_9EURY</name>